<organism evidence="2">
    <name type="scientific">Cucumis melo</name>
    <name type="common">Muskmelon</name>
    <dbReference type="NCBI Taxonomy" id="3656"/>
    <lineage>
        <taxon>Eukaryota</taxon>
        <taxon>Viridiplantae</taxon>
        <taxon>Streptophyta</taxon>
        <taxon>Embryophyta</taxon>
        <taxon>Tracheophyta</taxon>
        <taxon>Spermatophyta</taxon>
        <taxon>Magnoliopsida</taxon>
        <taxon>eudicotyledons</taxon>
        <taxon>Gunneridae</taxon>
        <taxon>Pentapetalae</taxon>
        <taxon>rosids</taxon>
        <taxon>fabids</taxon>
        <taxon>Cucurbitales</taxon>
        <taxon>Cucurbitaceae</taxon>
        <taxon>Benincaseae</taxon>
        <taxon>Cucumis</taxon>
    </lineage>
</organism>
<dbReference type="EnsemblPlants" id="MELO3C030088.2.1">
    <property type="protein sequence ID" value="MELO3C030088.2.1"/>
    <property type="gene ID" value="MELO3C030088.2"/>
</dbReference>
<evidence type="ECO:0000256" key="1">
    <source>
        <dbReference type="SAM" id="MobiDB-lite"/>
    </source>
</evidence>
<protein>
    <submittedName>
        <fullName evidence="2">Uncharacterized protein</fullName>
    </submittedName>
</protein>
<feature type="compositionally biased region" description="Low complexity" evidence="1">
    <location>
        <begin position="375"/>
        <end position="395"/>
    </location>
</feature>
<feature type="region of interest" description="Disordered" evidence="1">
    <location>
        <begin position="330"/>
        <end position="396"/>
    </location>
</feature>
<accession>A0A9I9E828</accession>
<reference evidence="2" key="1">
    <citation type="submission" date="2023-03" db="UniProtKB">
        <authorList>
            <consortium name="EnsemblPlants"/>
        </authorList>
    </citation>
    <scope>IDENTIFICATION</scope>
</reference>
<dbReference type="Gramene" id="MELO3C030088.2.1">
    <property type="protein sequence ID" value="MELO3C030088.2.1"/>
    <property type="gene ID" value="MELO3C030088.2"/>
</dbReference>
<sequence length="420" mass="47089">MALKKRCIKPGKKSFLLDKRGETSVEYEDVVWKIHSCTKGSLKSDTIEKDYSCIQGEPEGCAQLPRRMHHWSTWVTKVSCVILFYYPSSYYNSSRSSLKGNRLHLKCVRSHSAIPPTLKIIRIDGRATDLKNLRFLEAARINLDQNEECIQMRNSRTALQGLNLNLRMNPLQEGEADMNHSRKILNDRGLVEGIPRREEASKEGVEAKLFYKPSDIRVASYVCWEGFRGFLCVVFHVEYSISKIGSAGIVRGDDICWLHAVFRAKTVGGPGGSESCHHLPADDTGRIRMGRRILLKVNLKGDLVPRELVETALRVEQSIVEEKSAMELSRGVSTTSGIRGREQRRFTPGVNVSGCQDFKRRSGGKPLRQMSSGTAYQRQSQRASSQSANSVARSRTMWINRTFQEGLSTAESSSSEGPGS</sequence>
<proteinExistence type="predicted"/>
<dbReference type="AlphaFoldDB" id="A0A9I9E828"/>
<name>A0A9I9E828_CUCME</name>
<evidence type="ECO:0000313" key="2">
    <source>
        <dbReference type="EnsemblPlants" id="MELO3C030088.2.1"/>
    </source>
</evidence>